<dbReference type="InterPro" id="IPR036641">
    <property type="entry name" value="HPT_dom_sf"/>
</dbReference>
<dbReference type="InterPro" id="IPR001789">
    <property type="entry name" value="Sig_transdc_resp-reg_receiver"/>
</dbReference>
<sequence>MGWKDLLHRKSLASSLFRHVFGFYFLITLVVTIVQLSFEYQRAKEDVKRDVASVSETFRPGLERALWSYNIPLLQSITHGIMQVSTVVGIQIVDDSGNIVREEGITTYRAPDKGTDASDVSERRITSHTTPLSDYLVSDNNALDGKWGYADGGTSRLISDTFWYSFPVSYLSPGDSRLVPLGSVIIYSSDAVVFERVQYGFFLILVNSIIKTAALWLVFLYFIRKILERPLSRLTEEVEHVRLDTSESQTLTVCEHADNELRTLEQAFNRMVKRDRSLLNDLRRKELELREKEISEAAQKAKTQFVAAMSHEIRTPMNAIIGLTGLALRTELTERQQDYLQKIDQSASALLRIINDVLDFSKMESGHMTIEHTSFDMNEVLDNIAVLVSGSCDEKGLEFVFSVSTEVPVSLIGDPLRLGQILLNLCSNAVKFTETGHVLAGVEQIERSEEDQIILLRFYVEDTGIGMSSEQRARLFQPFSQADDSITRRYGGTGLGLVICKHLVDLMGGDIEVSSAPGAGSIFSFTLPFGLPDEIENQNVLSNNELDAMKVLLVDDHNTTRNILRNHLAAAGAIVDIARDGYEAIEKVGYSMNADPYELVLMDWKMPGLDGITTAARIRDTYPDWARPAIFIVTAYGREEVREKALQSGIDGFLIKPVTPSVLINTILSVTQQTSPGMLSVKPAKETDLSSLEYEASLYSELGHNRDPAQAGSILSSNEERVSGSNNAVPPAAVESRKPSPRPDYNTWTSGTRQSVIQTDPGAEFLPGLRVLLAEDNPVNRQIVCELLQAQGATVIEAINGQEAVEAINLCSDSGKDDCQFDILLLDLQMPVMDGYTAIRNIRASGHYGQNIPVIAMTAHVLDGEKERCLQEGMNGHVGKPIEPAILYRTMADCLGLKRQSDADQKDSAVKKMEDRPDLTQGGSRKQVPSALPESMPGLTLSEGLDRVANNSDVYLKVLMTFYSHHKTFAEKAEEAIQNKDAGQLRYLLHSLKGGAGNIGAADLYKKADESEQYLNHGDIAAYKALSDSLNSALTQVLSSISELSDMYPPPSGNIENEALPPESAYILLDELEIVLESDITASRELAGKLEAAIPQNALVFALKKAIVEYDAEQAQVVLNQLRKKCSESHRDVI</sequence>
<keyword evidence="6" id="KW-0547">Nucleotide-binding</keyword>
<feature type="compositionally biased region" description="Basic and acidic residues" evidence="15">
    <location>
        <begin position="903"/>
        <end position="918"/>
    </location>
</feature>
<dbReference type="PANTHER" id="PTHR45339">
    <property type="entry name" value="HYBRID SIGNAL TRANSDUCTION HISTIDINE KINASE J"/>
    <property type="match status" value="1"/>
</dbReference>
<dbReference type="InterPro" id="IPR036097">
    <property type="entry name" value="HisK_dim/P_sf"/>
</dbReference>
<dbReference type="InterPro" id="IPR005467">
    <property type="entry name" value="His_kinase_dom"/>
</dbReference>
<evidence type="ECO:0000256" key="9">
    <source>
        <dbReference type="ARBA" id="ARBA00023012"/>
    </source>
</evidence>
<feature type="region of interest" description="Disordered" evidence="15">
    <location>
        <begin position="903"/>
        <end position="937"/>
    </location>
</feature>
<keyword evidence="16" id="KW-0472">Membrane</keyword>
<dbReference type="InterPro" id="IPR003661">
    <property type="entry name" value="HisK_dim/P_dom"/>
</dbReference>
<feature type="transmembrane region" description="Helical" evidence="16">
    <location>
        <begin position="199"/>
        <end position="223"/>
    </location>
</feature>
<dbReference type="PRINTS" id="PR00344">
    <property type="entry name" value="BCTRLSENSOR"/>
</dbReference>
<dbReference type="EMBL" id="JACJFM010000006">
    <property type="protein sequence ID" value="MBB1486370.1"/>
    <property type="molecule type" value="Genomic_DNA"/>
</dbReference>
<evidence type="ECO:0000256" key="8">
    <source>
        <dbReference type="ARBA" id="ARBA00022840"/>
    </source>
</evidence>
<dbReference type="CDD" id="cd00082">
    <property type="entry name" value="HisKA"/>
    <property type="match status" value="1"/>
</dbReference>
<comment type="catalytic activity">
    <reaction evidence="1">
        <text>ATP + protein L-histidine = ADP + protein N-phospho-L-histidine.</text>
        <dbReference type="EC" id="2.7.13.3"/>
    </reaction>
</comment>
<evidence type="ECO:0000259" key="20">
    <source>
        <dbReference type="PROSITE" id="PS50894"/>
    </source>
</evidence>
<dbReference type="Gene3D" id="1.10.287.130">
    <property type="match status" value="1"/>
</dbReference>
<dbReference type="SMART" id="SM00388">
    <property type="entry name" value="HisKA"/>
    <property type="match status" value="1"/>
</dbReference>
<evidence type="ECO:0000256" key="16">
    <source>
        <dbReference type="SAM" id="Phobius"/>
    </source>
</evidence>
<dbReference type="Pfam" id="PF00512">
    <property type="entry name" value="HisKA"/>
    <property type="match status" value="1"/>
</dbReference>
<dbReference type="Proteomes" id="UP000565262">
    <property type="component" value="Unassembled WGS sequence"/>
</dbReference>
<evidence type="ECO:0000256" key="2">
    <source>
        <dbReference type="ARBA" id="ARBA00004370"/>
    </source>
</evidence>
<evidence type="ECO:0000256" key="14">
    <source>
        <dbReference type="SAM" id="Coils"/>
    </source>
</evidence>
<feature type="domain" description="HAMP" evidence="19">
    <location>
        <begin position="225"/>
        <end position="280"/>
    </location>
</feature>
<dbReference type="SUPFAM" id="SSF52172">
    <property type="entry name" value="CheY-like"/>
    <property type="match status" value="2"/>
</dbReference>
<keyword evidence="9" id="KW-0902">Two-component regulatory system</keyword>
<evidence type="ECO:0000259" key="18">
    <source>
        <dbReference type="PROSITE" id="PS50110"/>
    </source>
</evidence>
<feature type="region of interest" description="Disordered" evidence="15">
    <location>
        <begin position="716"/>
        <end position="750"/>
    </location>
</feature>
<keyword evidence="22" id="KW-1185">Reference proteome</keyword>
<feature type="coiled-coil region" evidence="14">
    <location>
        <begin position="254"/>
        <end position="304"/>
    </location>
</feature>
<evidence type="ECO:0000256" key="15">
    <source>
        <dbReference type="SAM" id="MobiDB-lite"/>
    </source>
</evidence>
<organism evidence="21 22">
    <name type="scientific">Oceanospirillum sediminis</name>
    <dbReference type="NCBI Taxonomy" id="2760088"/>
    <lineage>
        <taxon>Bacteria</taxon>
        <taxon>Pseudomonadati</taxon>
        <taxon>Pseudomonadota</taxon>
        <taxon>Gammaproteobacteria</taxon>
        <taxon>Oceanospirillales</taxon>
        <taxon>Oceanospirillaceae</taxon>
        <taxon>Oceanospirillum</taxon>
    </lineage>
</organism>
<feature type="domain" description="Response regulatory" evidence="18">
    <location>
        <begin position="550"/>
        <end position="671"/>
    </location>
</feature>
<evidence type="ECO:0000256" key="1">
    <source>
        <dbReference type="ARBA" id="ARBA00000085"/>
    </source>
</evidence>
<evidence type="ECO:0000259" key="17">
    <source>
        <dbReference type="PROSITE" id="PS50109"/>
    </source>
</evidence>
<dbReference type="GO" id="GO:0000155">
    <property type="term" value="F:phosphorelay sensor kinase activity"/>
    <property type="evidence" value="ECO:0007669"/>
    <property type="project" value="InterPro"/>
</dbReference>
<evidence type="ECO:0000313" key="21">
    <source>
        <dbReference type="EMBL" id="MBB1486370.1"/>
    </source>
</evidence>
<dbReference type="RefSeq" id="WP_182808138.1">
    <property type="nucleotide sequence ID" value="NZ_JACJFM010000006.1"/>
</dbReference>
<evidence type="ECO:0000259" key="19">
    <source>
        <dbReference type="PROSITE" id="PS50885"/>
    </source>
</evidence>
<dbReference type="PROSITE" id="PS50110">
    <property type="entry name" value="RESPONSE_REGULATORY"/>
    <property type="match status" value="2"/>
</dbReference>
<dbReference type="Gene3D" id="1.20.120.160">
    <property type="entry name" value="HPT domain"/>
    <property type="match status" value="1"/>
</dbReference>
<feature type="domain" description="HPt" evidence="20">
    <location>
        <begin position="951"/>
        <end position="1048"/>
    </location>
</feature>
<feature type="modified residue" description="Phosphohistidine" evidence="12">
    <location>
        <position position="990"/>
    </location>
</feature>
<keyword evidence="16" id="KW-0812">Transmembrane</keyword>
<dbReference type="InterPro" id="IPR004358">
    <property type="entry name" value="Sig_transdc_His_kin-like_C"/>
</dbReference>
<keyword evidence="4 13" id="KW-0597">Phosphoprotein</keyword>
<dbReference type="Gene3D" id="3.30.565.10">
    <property type="entry name" value="Histidine kinase-like ATPase, C-terminal domain"/>
    <property type="match status" value="1"/>
</dbReference>
<evidence type="ECO:0000256" key="4">
    <source>
        <dbReference type="ARBA" id="ARBA00022553"/>
    </source>
</evidence>
<feature type="modified residue" description="4-aspartylphosphate" evidence="13">
    <location>
        <position position="827"/>
    </location>
</feature>
<keyword evidence="16" id="KW-1133">Transmembrane helix</keyword>
<name>A0A839INV5_9GAMM</name>
<dbReference type="InterPro" id="IPR008207">
    <property type="entry name" value="Sig_transdc_His_kin_Hpt_dom"/>
</dbReference>
<dbReference type="EC" id="2.7.13.3" evidence="3"/>
<dbReference type="InterPro" id="IPR003594">
    <property type="entry name" value="HATPase_dom"/>
</dbReference>
<comment type="subunit">
    <text evidence="10">At low DSF concentrations, interacts with RpfF.</text>
</comment>
<evidence type="ECO:0000256" key="5">
    <source>
        <dbReference type="ARBA" id="ARBA00022679"/>
    </source>
</evidence>
<feature type="domain" description="Response regulatory" evidence="18">
    <location>
        <begin position="770"/>
        <end position="895"/>
    </location>
</feature>
<keyword evidence="5" id="KW-0808">Transferase</keyword>
<evidence type="ECO:0000256" key="12">
    <source>
        <dbReference type="PROSITE-ProRule" id="PRU00110"/>
    </source>
</evidence>
<dbReference type="PROSITE" id="PS50894">
    <property type="entry name" value="HPT"/>
    <property type="match status" value="1"/>
</dbReference>
<dbReference type="GO" id="GO:0005886">
    <property type="term" value="C:plasma membrane"/>
    <property type="evidence" value="ECO:0007669"/>
    <property type="project" value="UniProtKB-SubCell"/>
</dbReference>
<evidence type="ECO:0000256" key="13">
    <source>
        <dbReference type="PROSITE-ProRule" id="PRU00169"/>
    </source>
</evidence>
<gene>
    <name evidence="21" type="ORF">H4O21_07090</name>
</gene>
<keyword evidence="14" id="KW-0175">Coiled coil</keyword>
<comment type="caution">
    <text evidence="21">The sequence shown here is derived from an EMBL/GenBank/DDBJ whole genome shotgun (WGS) entry which is preliminary data.</text>
</comment>
<feature type="domain" description="Histidine kinase" evidence="17">
    <location>
        <begin position="308"/>
        <end position="531"/>
    </location>
</feature>
<dbReference type="Pfam" id="PF00072">
    <property type="entry name" value="Response_reg"/>
    <property type="match status" value="2"/>
</dbReference>
<dbReference type="FunFam" id="3.30.565.10:FF:000010">
    <property type="entry name" value="Sensor histidine kinase RcsC"/>
    <property type="match status" value="1"/>
</dbReference>
<dbReference type="CDD" id="cd17546">
    <property type="entry name" value="REC_hyHK_CKI1_RcsC-like"/>
    <property type="match status" value="2"/>
</dbReference>
<dbReference type="SMART" id="SM00387">
    <property type="entry name" value="HATPase_c"/>
    <property type="match status" value="1"/>
</dbReference>
<comment type="subcellular location">
    <subcellularLocation>
        <location evidence="2">Membrane</location>
    </subcellularLocation>
</comment>
<feature type="compositionally biased region" description="Polar residues" evidence="15">
    <location>
        <begin position="716"/>
        <end position="728"/>
    </location>
</feature>
<dbReference type="SUPFAM" id="SSF55874">
    <property type="entry name" value="ATPase domain of HSP90 chaperone/DNA topoisomerase II/histidine kinase"/>
    <property type="match status" value="1"/>
</dbReference>
<dbReference type="InterPro" id="IPR036890">
    <property type="entry name" value="HATPase_C_sf"/>
</dbReference>
<dbReference type="GO" id="GO:0005524">
    <property type="term" value="F:ATP binding"/>
    <property type="evidence" value="ECO:0007669"/>
    <property type="project" value="UniProtKB-KW"/>
</dbReference>
<dbReference type="SMART" id="SM00448">
    <property type="entry name" value="REC"/>
    <property type="match status" value="2"/>
</dbReference>
<dbReference type="Gene3D" id="3.40.50.2300">
    <property type="match status" value="2"/>
</dbReference>
<evidence type="ECO:0000256" key="6">
    <source>
        <dbReference type="ARBA" id="ARBA00022741"/>
    </source>
</evidence>
<feature type="transmembrane region" description="Helical" evidence="16">
    <location>
        <begin position="20"/>
        <end position="38"/>
    </location>
</feature>
<evidence type="ECO:0000256" key="11">
    <source>
        <dbReference type="ARBA" id="ARBA00068150"/>
    </source>
</evidence>
<accession>A0A839INV5</accession>
<dbReference type="SUPFAM" id="SSF47226">
    <property type="entry name" value="Histidine-containing phosphotransfer domain, HPT domain"/>
    <property type="match status" value="1"/>
</dbReference>
<dbReference type="CDD" id="cd16922">
    <property type="entry name" value="HATPase_EvgS-ArcB-TorS-like"/>
    <property type="match status" value="1"/>
</dbReference>
<dbReference type="FunFam" id="1.10.287.130:FF:000002">
    <property type="entry name" value="Two-component osmosensing histidine kinase"/>
    <property type="match status" value="1"/>
</dbReference>
<dbReference type="Pfam" id="PF01627">
    <property type="entry name" value="Hpt"/>
    <property type="match status" value="1"/>
</dbReference>
<dbReference type="PROSITE" id="PS50885">
    <property type="entry name" value="HAMP"/>
    <property type="match status" value="1"/>
</dbReference>
<keyword evidence="8" id="KW-0067">ATP-binding</keyword>
<dbReference type="PROSITE" id="PS50109">
    <property type="entry name" value="HIS_KIN"/>
    <property type="match status" value="1"/>
</dbReference>
<proteinExistence type="predicted"/>
<dbReference type="PANTHER" id="PTHR45339:SF3">
    <property type="entry name" value="HISTIDINE KINASE"/>
    <property type="match status" value="1"/>
</dbReference>
<protein>
    <recommendedName>
        <fullName evidence="11">Sensory/regulatory protein RpfC</fullName>
        <ecNumber evidence="3">2.7.13.3</ecNumber>
    </recommendedName>
</protein>
<dbReference type="InterPro" id="IPR011006">
    <property type="entry name" value="CheY-like_superfamily"/>
</dbReference>
<evidence type="ECO:0000256" key="10">
    <source>
        <dbReference type="ARBA" id="ARBA00064003"/>
    </source>
</evidence>
<reference evidence="21 22" key="1">
    <citation type="submission" date="2020-08" db="EMBL/GenBank/DDBJ databases">
        <title>Oceanospirillum sp. nov. isolated from marine sediment.</title>
        <authorList>
            <person name="Ji X."/>
        </authorList>
    </citation>
    <scope>NUCLEOTIDE SEQUENCE [LARGE SCALE GENOMIC DNA]</scope>
    <source>
        <strain evidence="21 22">D5</strain>
    </source>
</reference>
<keyword evidence="7" id="KW-0418">Kinase</keyword>
<feature type="modified residue" description="4-aspartylphosphate" evidence="13">
    <location>
        <position position="603"/>
    </location>
</feature>
<dbReference type="AlphaFoldDB" id="A0A839INV5"/>
<dbReference type="SUPFAM" id="SSF47384">
    <property type="entry name" value="Homodimeric domain of signal transducing histidine kinase"/>
    <property type="match status" value="1"/>
</dbReference>
<evidence type="ECO:0000313" key="22">
    <source>
        <dbReference type="Proteomes" id="UP000565262"/>
    </source>
</evidence>
<dbReference type="Pfam" id="PF02518">
    <property type="entry name" value="HATPase_c"/>
    <property type="match status" value="1"/>
</dbReference>
<dbReference type="InterPro" id="IPR003660">
    <property type="entry name" value="HAMP_dom"/>
</dbReference>
<evidence type="ECO:0000256" key="7">
    <source>
        <dbReference type="ARBA" id="ARBA00022777"/>
    </source>
</evidence>
<evidence type="ECO:0000256" key="3">
    <source>
        <dbReference type="ARBA" id="ARBA00012438"/>
    </source>
</evidence>